<evidence type="ECO:0000313" key="3">
    <source>
        <dbReference type="Proteomes" id="UP000291101"/>
    </source>
</evidence>
<accession>A0A4Q2T9H3</accession>
<keyword evidence="3" id="KW-1185">Reference proteome</keyword>
<keyword evidence="1" id="KW-0472">Membrane</keyword>
<dbReference type="OrthoDB" id="3788664at2"/>
<gene>
    <name evidence="2" type="ORF">EUA94_04595</name>
</gene>
<name>A0A4Q2T9H3_9ACTN</name>
<dbReference type="AlphaFoldDB" id="A0A4Q2T9H3"/>
<keyword evidence="1" id="KW-1133">Transmembrane helix</keyword>
<feature type="transmembrane region" description="Helical" evidence="1">
    <location>
        <begin position="71"/>
        <end position="89"/>
    </location>
</feature>
<feature type="transmembrane region" description="Helical" evidence="1">
    <location>
        <begin position="36"/>
        <end position="59"/>
    </location>
</feature>
<dbReference type="Proteomes" id="UP000291101">
    <property type="component" value="Unassembled WGS sequence"/>
</dbReference>
<dbReference type="EMBL" id="SDWV01000003">
    <property type="protein sequence ID" value="RYC13870.1"/>
    <property type="molecule type" value="Genomic_DNA"/>
</dbReference>
<sequence>MSYPTAAPQKTRRHLMVPGEMSTVPSRHSTEVVQRWVMSVLAVSIISHLAGGMVFAAYYTDSLPASSRIGLLVIAGVMGCLALAAGFAIHRRSPVTPWLVFGLVPSLVGGYFCFAR</sequence>
<evidence type="ECO:0000313" key="2">
    <source>
        <dbReference type="EMBL" id="RYC13870.1"/>
    </source>
</evidence>
<comment type="caution">
    <text evidence="2">The sequence shown here is derived from an EMBL/GenBank/DDBJ whole genome shotgun (WGS) entry which is preliminary data.</text>
</comment>
<protein>
    <submittedName>
        <fullName evidence="2">Uncharacterized protein</fullName>
    </submittedName>
</protein>
<dbReference type="RefSeq" id="WP_129425122.1">
    <property type="nucleotide sequence ID" value="NZ_SDWV01000003.1"/>
</dbReference>
<organism evidence="2 3">
    <name type="scientific">Nocardioides zhouii</name>
    <dbReference type="NCBI Taxonomy" id="1168729"/>
    <lineage>
        <taxon>Bacteria</taxon>
        <taxon>Bacillati</taxon>
        <taxon>Actinomycetota</taxon>
        <taxon>Actinomycetes</taxon>
        <taxon>Propionibacteriales</taxon>
        <taxon>Nocardioidaceae</taxon>
        <taxon>Nocardioides</taxon>
    </lineage>
</organism>
<evidence type="ECO:0000256" key="1">
    <source>
        <dbReference type="SAM" id="Phobius"/>
    </source>
</evidence>
<proteinExistence type="predicted"/>
<reference evidence="2 3" key="1">
    <citation type="submission" date="2019-01" db="EMBL/GenBank/DDBJ databases">
        <title>Novel species of Nocardioides.</title>
        <authorList>
            <person name="Liu Q."/>
            <person name="X Y.-H."/>
        </authorList>
    </citation>
    <scope>NUCLEOTIDE SEQUENCE [LARGE SCALE GENOMIC DNA]</scope>
    <source>
        <strain evidence="2 3">HLT2-9</strain>
    </source>
</reference>
<feature type="transmembrane region" description="Helical" evidence="1">
    <location>
        <begin position="95"/>
        <end position="114"/>
    </location>
</feature>
<keyword evidence="1" id="KW-0812">Transmembrane</keyword>